<name>A0A437QSI1_9GAMM</name>
<evidence type="ECO:0000256" key="1">
    <source>
        <dbReference type="SAM" id="Phobius"/>
    </source>
</evidence>
<dbReference type="Proteomes" id="UP000283077">
    <property type="component" value="Unassembled WGS sequence"/>
</dbReference>
<organism evidence="2 3">
    <name type="scientific">Rheinheimera riviphila</name>
    <dbReference type="NCBI Taxonomy" id="1834037"/>
    <lineage>
        <taxon>Bacteria</taxon>
        <taxon>Pseudomonadati</taxon>
        <taxon>Pseudomonadota</taxon>
        <taxon>Gammaproteobacteria</taxon>
        <taxon>Chromatiales</taxon>
        <taxon>Chromatiaceae</taxon>
        <taxon>Rheinheimera</taxon>
    </lineage>
</organism>
<reference evidence="2 3" key="1">
    <citation type="submission" date="2019-01" db="EMBL/GenBank/DDBJ databases">
        <authorList>
            <person name="Chen W.-M."/>
        </authorList>
    </citation>
    <scope>NUCLEOTIDE SEQUENCE [LARGE SCALE GENOMIC DNA]</scope>
    <source>
        <strain evidence="2 3">KYPC3</strain>
    </source>
</reference>
<keyword evidence="3" id="KW-1185">Reference proteome</keyword>
<protein>
    <recommendedName>
        <fullName evidence="4">DUF4034 domain-containing protein</fullName>
    </recommendedName>
</protein>
<dbReference type="Gene3D" id="1.25.40.10">
    <property type="entry name" value="Tetratricopeptide repeat domain"/>
    <property type="match status" value="1"/>
</dbReference>
<dbReference type="InterPro" id="IPR011990">
    <property type="entry name" value="TPR-like_helical_dom_sf"/>
</dbReference>
<proteinExistence type="predicted"/>
<evidence type="ECO:0000313" key="3">
    <source>
        <dbReference type="Proteomes" id="UP000283077"/>
    </source>
</evidence>
<dbReference type="RefSeq" id="WP_127698917.1">
    <property type="nucleotide sequence ID" value="NZ_SACS01000009.1"/>
</dbReference>
<evidence type="ECO:0000313" key="2">
    <source>
        <dbReference type="EMBL" id="RVU37476.1"/>
    </source>
</evidence>
<gene>
    <name evidence="2" type="ORF">EOE67_09805</name>
</gene>
<dbReference type="AlphaFoldDB" id="A0A437QSI1"/>
<comment type="caution">
    <text evidence="2">The sequence shown here is derived from an EMBL/GenBank/DDBJ whole genome shotgun (WGS) entry which is preliminary data.</text>
</comment>
<accession>A0A437QSI1</accession>
<keyword evidence="1" id="KW-0472">Membrane</keyword>
<evidence type="ECO:0008006" key="4">
    <source>
        <dbReference type="Google" id="ProtNLM"/>
    </source>
</evidence>
<dbReference type="OrthoDB" id="5736952at2"/>
<dbReference type="EMBL" id="SACS01000009">
    <property type="protein sequence ID" value="RVU37476.1"/>
    <property type="molecule type" value="Genomic_DNA"/>
</dbReference>
<keyword evidence="1" id="KW-0812">Transmembrane</keyword>
<keyword evidence="1" id="KW-1133">Transmembrane helix</keyword>
<sequence>MSNTVPGTADAALSAAAGATLAKTQKRSLLHRRIIALLLALGTLFLLTPVWQAGMASANFFRVQFLLNEWDKNSDNLTPERYAQAEHLMAVTLSKDPHHPHYLLSMAKVLEWGWYKGLRPASEMAVVERYYQQAIQLRPQWPNAYADYAWYLSIVQFRVTEAFEQLALAQRYGPYMPQVLQRTLAVVYSQWPHLNASQKALAYQVLARSIDASPRLYNPVLQLVKQYQMQRLGCIYLQARQTTDKPYSALAQQRLQRDFCQNRQLR</sequence>
<feature type="transmembrane region" description="Helical" evidence="1">
    <location>
        <begin position="34"/>
        <end position="54"/>
    </location>
</feature>